<gene>
    <name evidence="2" type="ORF">JOD17_000490</name>
</gene>
<keyword evidence="3" id="KW-1185">Reference proteome</keyword>
<keyword evidence="1" id="KW-0732">Signal</keyword>
<dbReference type="Proteomes" id="UP000741863">
    <property type="component" value="Unassembled WGS sequence"/>
</dbReference>
<protein>
    <submittedName>
        <fullName evidence="2">Uncharacterized protein</fullName>
    </submittedName>
</protein>
<reference evidence="2 3" key="1">
    <citation type="submission" date="2021-01" db="EMBL/GenBank/DDBJ databases">
        <title>Genomic Encyclopedia of Type Strains, Phase IV (KMG-IV): sequencing the most valuable type-strain genomes for metagenomic binning, comparative biology and taxonomic classification.</title>
        <authorList>
            <person name="Goeker M."/>
        </authorList>
    </citation>
    <scope>NUCLEOTIDE SEQUENCE [LARGE SCALE GENOMIC DNA]</scope>
    <source>
        <strain evidence="2 3">DSM 25540</strain>
    </source>
</reference>
<proteinExistence type="predicted"/>
<dbReference type="RefSeq" id="WP_204695539.1">
    <property type="nucleotide sequence ID" value="NZ_JAFBEC010000001.1"/>
</dbReference>
<feature type="chain" id="PRO_5045834918" evidence="1">
    <location>
        <begin position="23"/>
        <end position="268"/>
    </location>
</feature>
<dbReference type="InterPro" id="IPR046720">
    <property type="entry name" value="DUF6612"/>
</dbReference>
<dbReference type="Pfam" id="PF20316">
    <property type="entry name" value="DUF6612"/>
    <property type="match status" value="1"/>
</dbReference>
<organism evidence="2 3">
    <name type="scientific">Geomicrobium sediminis</name>
    <dbReference type="NCBI Taxonomy" id="1347788"/>
    <lineage>
        <taxon>Bacteria</taxon>
        <taxon>Bacillati</taxon>
        <taxon>Bacillota</taxon>
        <taxon>Bacilli</taxon>
        <taxon>Bacillales</taxon>
        <taxon>Geomicrobium</taxon>
    </lineage>
</organism>
<evidence type="ECO:0000313" key="3">
    <source>
        <dbReference type="Proteomes" id="UP000741863"/>
    </source>
</evidence>
<evidence type="ECO:0000256" key="1">
    <source>
        <dbReference type="SAM" id="SignalP"/>
    </source>
</evidence>
<name>A0ABS2P7K5_9BACL</name>
<evidence type="ECO:0000313" key="2">
    <source>
        <dbReference type="EMBL" id="MBM7631399.1"/>
    </source>
</evidence>
<feature type="signal peptide" evidence="1">
    <location>
        <begin position="1"/>
        <end position="22"/>
    </location>
</feature>
<comment type="caution">
    <text evidence="2">The sequence shown here is derived from an EMBL/GenBank/DDBJ whole genome shotgun (WGS) entry which is preliminary data.</text>
</comment>
<dbReference type="PROSITE" id="PS51257">
    <property type="entry name" value="PROKAR_LIPOPROTEIN"/>
    <property type="match status" value="1"/>
</dbReference>
<accession>A0ABS2P7K5</accession>
<dbReference type="EMBL" id="JAFBEC010000001">
    <property type="protein sequence ID" value="MBM7631399.1"/>
    <property type="molecule type" value="Genomic_DNA"/>
</dbReference>
<sequence>MKKRLMTFGVMMLIVASGCTTTENPEDIFNRSKTILDESTENVHFKKWQNLQINGESMNANTRGAMQLHPLDAYVISTLDLVDFNEPLEFRIHINDEEAYVEEGEDIRQFSDDIQGSFLSMVNPIDEMNRYEPFQESMLMKEIEDFYEVSFRTDQEQHIPLVLNKMEQWGMIDEELGEDMADNIEIERIDMVAFIDKETYELHQFDTRYRFTVELQGDLQQVDDQQSIVFDHWNEVSDDVESFVHEILEEEQRQAQDDEELEEEIETE</sequence>